<organism evidence="3 4">
    <name type="scientific">Lentilactobacillus buchneri DSM 20057</name>
    <dbReference type="NCBI Taxonomy" id="1423728"/>
    <lineage>
        <taxon>Bacteria</taxon>
        <taxon>Bacillati</taxon>
        <taxon>Bacillota</taxon>
        <taxon>Bacilli</taxon>
        <taxon>Lactobacillales</taxon>
        <taxon>Lactobacillaceae</taxon>
        <taxon>Lentilactobacillus</taxon>
    </lineage>
</organism>
<reference evidence="3 4" key="1">
    <citation type="journal article" date="2019" name="Appl. Microbiol. Biotechnol.">
        <title>Uncovering carbohydrate metabolism through a genotype-phenotype association study of 56 lactic acid bacteria genomes.</title>
        <authorList>
            <person name="Buron-Moles G."/>
            <person name="Chailyan A."/>
            <person name="Dolejs I."/>
            <person name="Forster J."/>
            <person name="Miks M.H."/>
        </authorList>
    </citation>
    <scope>NUCLEOTIDE SEQUENCE [LARGE SCALE GENOMIC DNA]</scope>
    <source>
        <strain evidence="3 4">ATCC 4005</strain>
    </source>
</reference>
<proteinExistence type="predicted"/>
<sequence>MMMIIQFLLGASLASFFNLVAVRRQRGESIVAPRSHCDCCGGQLKNFDLIPVFSYIILMGKCRYCKQKFSANLFTVELAAGSVAAGLNLFEINCLYVGMLIILIALSSFDIVDQTIPTDGIIMLLLVCGLSNTHPVQEILIAILIYLLIQFLNHHFSWMGSGDIDIYFCLWLALDIPSLLWQTFIACVAALLYLIVAPWPKNSKIPFVPFITIGFYLTHQFQSILLPLIS</sequence>
<feature type="domain" description="Prepilin peptidase A24 N-terminal" evidence="2">
    <location>
        <begin position="8"/>
        <end position="85"/>
    </location>
</feature>
<dbReference type="Pfam" id="PF06750">
    <property type="entry name" value="A24_N_bact"/>
    <property type="match status" value="1"/>
</dbReference>
<name>A0A4R5NJG3_LENBU</name>
<dbReference type="GO" id="GO:0006465">
    <property type="term" value="P:signal peptide processing"/>
    <property type="evidence" value="ECO:0007669"/>
    <property type="project" value="TreeGrafter"/>
</dbReference>
<keyword evidence="1" id="KW-0812">Transmembrane</keyword>
<comment type="caution">
    <text evidence="3">The sequence shown here is derived from an EMBL/GenBank/DDBJ whole genome shotgun (WGS) entry which is preliminary data.</text>
</comment>
<dbReference type="GO" id="GO:0005886">
    <property type="term" value="C:plasma membrane"/>
    <property type="evidence" value="ECO:0007669"/>
    <property type="project" value="TreeGrafter"/>
</dbReference>
<protein>
    <recommendedName>
        <fullName evidence="2">Prepilin peptidase A24 N-terminal domain-containing protein</fullName>
    </recommendedName>
</protein>
<keyword evidence="1" id="KW-1133">Transmembrane helix</keyword>
<dbReference type="InterPro" id="IPR010627">
    <property type="entry name" value="Prepilin_pept_A24_N"/>
</dbReference>
<dbReference type="GO" id="GO:0004190">
    <property type="term" value="F:aspartic-type endopeptidase activity"/>
    <property type="evidence" value="ECO:0007669"/>
    <property type="project" value="TreeGrafter"/>
</dbReference>
<dbReference type="PANTHER" id="PTHR30487:SF0">
    <property type="entry name" value="PREPILIN LEADER PEPTIDASE_N-METHYLTRANSFERASE-RELATED"/>
    <property type="match status" value="1"/>
</dbReference>
<evidence type="ECO:0000313" key="4">
    <source>
        <dbReference type="Proteomes" id="UP000295181"/>
    </source>
</evidence>
<dbReference type="RefSeq" id="WP_013728509.1">
    <property type="nucleotide sequence ID" value="NZ_AZDM01000016.1"/>
</dbReference>
<dbReference type="AlphaFoldDB" id="A0A4R5NJG3"/>
<gene>
    <name evidence="3" type="ORF">C5L32_002230</name>
</gene>
<keyword evidence="1" id="KW-0472">Membrane</keyword>
<dbReference type="PANTHER" id="PTHR30487">
    <property type="entry name" value="TYPE 4 PREPILIN-LIKE PROTEINS LEADER PEPTIDE-PROCESSING ENZYME"/>
    <property type="match status" value="1"/>
</dbReference>
<dbReference type="Proteomes" id="UP000295181">
    <property type="component" value="Unassembled WGS sequence"/>
</dbReference>
<evidence type="ECO:0000256" key="1">
    <source>
        <dbReference type="SAM" id="Phobius"/>
    </source>
</evidence>
<evidence type="ECO:0000313" key="3">
    <source>
        <dbReference type="EMBL" id="TDG74763.1"/>
    </source>
</evidence>
<dbReference type="InterPro" id="IPR050882">
    <property type="entry name" value="Prepilin_peptidase/N-MTase"/>
</dbReference>
<feature type="transmembrane region" description="Helical" evidence="1">
    <location>
        <begin position="205"/>
        <end position="229"/>
    </location>
</feature>
<feature type="transmembrane region" description="Helical" evidence="1">
    <location>
        <begin position="179"/>
        <end position="199"/>
    </location>
</feature>
<dbReference type="EMBL" id="PUFP01000073">
    <property type="protein sequence ID" value="TDG74763.1"/>
    <property type="molecule type" value="Genomic_DNA"/>
</dbReference>
<evidence type="ECO:0000259" key="2">
    <source>
        <dbReference type="Pfam" id="PF06750"/>
    </source>
</evidence>
<accession>A0A4R5NJG3</accession>